<dbReference type="EMBL" id="JACOOK010000003">
    <property type="protein sequence ID" value="MBC5616576.1"/>
    <property type="molecule type" value="Genomic_DNA"/>
</dbReference>
<comment type="caution">
    <text evidence="1">The sequence shown here is derived from an EMBL/GenBank/DDBJ whole genome shotgun (WGS) entry which is preliminary data.</text>
</comment>
<proteinExistence type="predicted"/>
<reference evidence="1 2" key="1">
    <citation type="submission" date="2020-08" db="EMBL/GenBank/DDBJ databases">
        <title>Genome public.</title>
        <authorList>
            <person name="Liu C."/>
            <person name="Sun Q."/>
        </authorList>
    </citation>
    <scope>NUCLEOTIDE SEQUENCE [LARGE SCALE GENOMIC DNA]</scope>
    <source>
        <strain evidence="1 2">New-7</strain>
    </source>
</reference>
<dbReference type="Proteomes" id="UP000636891">
    <property type="component" value="Unassembled WGS sequence"/>
</dbReference>
<evidence type="ECO:0000313" key="1">
    <source>
        <dbReference type="EMBL" id="MBC5616576.1"/>
    </source>
</evidence>
<keyword evidence="2" id="KW-1185">Reference proteome</keyword>
<name>A0ABR7CLP1_9BACT</name>
<protein>
    <submittedName>
        <fullName evidence="1">Uncharacterized protein</fullName>
    </submittedName>
</protein>
<sequence length="23" mass="2706">MLRLTKAGKRKYISLHLSFAPQF</sequence>
<evidence type="ECO:0000313" key="2">
    <source>
        <dbReference type="Proteomes" id="UP000636891"/>
    </source>
</evidence>
<organism evidence="1 2">
    <name type="scientific">Alistipes hominis</name>
    <dbReference type="NCBI Taxonomy" id="2763015"/>
    <lineage>
        <taxon>Bacteria</taxon>
        <taxon>Pseudomonadati</taxon>
        <taxon>Bacteroidota</taxon>
        <taxon>Bacteroidia</taxon>
        <taxon>Bacteroidales</taxon>
        <taxon>Rikenellaceae</taxon>
        <taxon>Alistipes</taxon>
    </lineage>
</organism>
<accession>A0ABR7CLP1</accession>
<gene>
    <name evidence="1" type="ORF">H8S08_06030</name>
</gene>